<evidence type="ECO:0000256" key="3">
    <source>
        <dbReference type="ARBA" id="ARBA00022821"/>
    </source>
</evidence>
<evidence type="ECO:0000256" key="1">
    <source>
        <dbReference type="ARBA" id="ARBA00022737"/>
    </source>
</evidence>
<keyword evidence="2" id="KW-0547">Nucleotide-binding</keyword>
<reference evidence="5" key="1">
    <citation type="journal article" date="2019" name="Science">
        <title>Mutation of a bHLH transcription factor allowed almond domestication.</title>
        <authorList>
            <person name="Sanchez-Perez R."/>
            <person name="Pavan S."/>
            <person name="Mazzeo R."/>
            <person name="Moldovan C."/>
            <person name="Aiese Cigliano R."/>
            <person name="Del Cueto J."/>
            <person name="Ricciardi F."/>
            <person name="Lotti C."/>
            <person name="Ricciardi L."/>
            <person name="Dicenta F."/>
            <person name="Lopez-Marques R.L."/>
            <person name="Lindberg Moller B."/>
        </authorList>
    </citation>
    <scope>NUCLEOTIDE SEQUENCE</scope>
</reference>
<gene>
    <name evidence="5" type="ORF">Prudu_935S000100</name>
</gene>
<protein>
    <submittedName>
        <fullName evidence="5">NB-ARC domain-containing disease resistance protein</fullName>
    </submittedName>
</protein>
<dbReference type="Pfam" id="PF18052">
    <property type="entry name" value="Rx_N"/>
    <property type="match status" value="1"/>
</dbReference>
<keyword evidence="3" id="KW-0611">Plant defense</keyword>
<name>A0A5H2Y561_PRUDU</name>
<evidence type="ECO:0000256" key="2">
    <source>
        <dbReference type="ARBA" id="ARBA00022741"/>
    </source>
</evidence>
<proteinExistence type="predicted"/>
<organism evidence="5">
    <name type="scientific">Prunus dulcis</name>
    <name type="common">Almond</name>
    <name type="synonym">Amygdalus dulcis</name>
    <dbReference type="NCBI Taxonomy" id="3755"/>
    <lineage>
        <taxon>Eukaryota</taxon>
        <taxon>Viridiplantae</taxon>
        <taxon>Streptophyta</taxon>
        <taxon>Embryophyta</taxon>
        <taxon>Tracheophyta</taxon>
        <taxon>Spermatophyta</taxon>
        <taxon>Magnoliopsida</taxon>
        <taxon>eudicotyledons</taxon>
        <taxon>Gunneridae</taxon>
        <taxon>Pentapetalae</taxon>
        <taxon>rosids</taxon>
        <taxon>fabids</taxon>
        <taxon>Rosales</taxon>
        <taxon>Rosaceae</taxon>
        <taxon>Amygdaloideae</taxon>
        <taxon>Amygdaleae</taxon>
        <taxon>Prunus</taxon>
    </lineage>
</organism>
<accession>A0A5H2Y561</accession>
<sequence length="187" mass="21060">MNEQTKHVHTWHCSSHHHSGQRISLQMSAESMNLSRYLKIKDSAKSNNWESLHLLKLLILTSFIEKMAAALIGEALISASIEVLCDRVTSAEFIDLFQQKKLDETLLMNLKTTLLILFAVLNDAEEKQIVNPALKHAVFDAEDLLDEIDTEALRCKLEGTDQICSHVASFKSSSFQTKSAFKCLLSQ</sequence>
<evidence type="ECO:0000259" key="4">
    <source>
        <dbReference type="Pfam" id="PF18052"/>
    </source>
</evidence>
<dbReference type="EMBL" id="AP021272">
    <property type="protein sequence ID" value="BBN69416.1"/>
    <property type="molecule type" value="Genomic_DNA"/>
</dbReference>
<dbReference type="InterPro" id="IPR041118">
    <property type="entry name" value="Rx_N"/>
</dbReference>
<feature type="domain" description="Disease resistance N-terminal" evidence="4">
    <location>
        <begin position="62"/>
        <end position="164"/>
    </location>
</feature>
<dbReference type="GO" id="GO:0006952">
    <property type="term" value="P:defense response"/>
    <property type="evidence" value="ECO:0007669"/>
    <property type="project" value="UniProtKB-KW"/>
</dbReference>
<dbReference type="GO" id="GO:0000166">
    <property type="term" value="F:nucleotide binding"/>
    <property type="evidence" value="ECO:0007669"/>
    <property type="project" value="UniProtKB-KW"/>
</dbReference>
<dbReference type="AlphaFoldDB" id="A0A5H2Y561"/>
<evidence type="ECO:0000313" key="5">
    <source>
        <dbReference type="EMBL" id="BBN69416.1"/>
    </source>
</evidence>
<keyword evidence="1" id="KW-0677">Repeat</keyword>